<feature type="domain" description="Recombinase" evidence="2">
    <location>
        <begin position="197"/>
        <end position="321"/>
    </location>
</feature>
<dbReference type="PANTHER" id="PTHR30461:SF23">
    <property type="entry name" value="DNA RECOMBINASE-RELATED"/>
    <property type="match status" value="1"/>
</dbReference>
<comment type="caution">
    <text evidence="3">The sequence shown here is derived from an EMBL/GenBank/DDBJ whole genome shotgun (WGS) entry which is preliminary data.</text>
</comment>
<dbReference type="EMBL" id="BAAAMU010000171">
    <property type="protein sequence ID" value="GAA1690492.1"/>
    <property type="molecule type" value="Genomic_DNA"/>
</dbReference>
<dbReference type="PROSITE" id="PS51737">
    <property type="entry name" value="RECOMBINASE_DNA_BIND"/>
    <property type="match status" value="1"/>
</dbReference>
<dbReference type="CDD" id="cd00338">
    <property type="entry name" value="Ser_Recombinase"/>
    <property type="match status" value="1"/>
</dbReference>
<gene>
    <name evidence="3" type="ORF">GCM10009733_103360</name>
</gene>
<dbReference type="InterPro" id="IPR011109">
    <property type="entry name" value="DNA_bind_recombinase_dom"/>
</dbReference>
<dbReference type="SMART" id="SM00857">
    <property type="entry name" value="Resolvase"/>
    <property type="match status" value="1"/>
</dbReference>
<organism evidence="3 4">
    <name type="scientific">Nonomuraea maheshkhaliensis</name>
    <dbReference type="NCBI Taxonomy" id="419590"/>
    <lineage>
        <taxon>Bacteria</taxon>
        <taxon>Bacillati</taxon>
        <taxon>Actinomycetota</taxon>
        <taxon>Actinomycetes</taxon>
        <taxon>Streptosporangiales</taxon>
        <taxon>Streptosporangiaceae</taxon>
        <taxon>Nonomuraea</taxon>
    </lineage>
</organism>
<proteinExistence type="predicted"/>
<reference evidence="3 4" key="1">
    <citation type="journal article" date="2019" name="Int. J. Syst. Evol. Microbiol.">
        <title>The Global Catalogue of Microorganisms (GCM) 10K type strain sequencing project: providing services to taxonomists for standard genome sequencing and annotation.</title>
        <authorList>
            <consortium name="The Broad Institute Genomics Platform"/>
            <consortium name="The Broad Institute Genome Sequencing Center for Infectious Disease"/>
            <person name="Wu L."/>
            <person name="Ma J."/>
        </authorList>
    </citation>
    <scope>NUCLEOTIDE SEQUENCE [LARGE SCALE GENOMIC DNA]</scope>
    <source>
        <strain evidence="3 4">JCM 13929</strain>
    </source>
</reference>
<evidence type="ECO:0000259" key="2">
    <source>
        <dbReference type="PROSITE" id="PS51737"/>
    </source>
</evidence>
<dbReference type="InterPro" id="IPR006119">
    <property type="entry name" value="Resolv_N"/>
</dbReference>
<dbReference type="Proteomes" id="UP001500064">
    <property type="component" value="Unassembled WGS sequence"/>
</dbReference>
<dbReference type="Pfam" id="PF00239">
    <property type="entry name" value="Resolvase"/>
    <property type="match status" value="1"/>
</dbReference>
<evidence type="ECO:0000313" key="4">
    <source>
        <dbReference type="Proteomes" id="UP001500064"/>
    </source>
</evidence>
<keyword evidence="4" id="KW-1185">Reference proteome</keyword>
<dbReference type="PROSITE" id="PS51736">
    <property type="entry name" value="RECOMBINASES_3"/>
    <property type="match status" value="1"/>
</dbReference>
<evidence type="ECO:0000313" key="3">
    <source>
        <dbReference type="EMBL" id="GAA1690492.1"/>
    </source>
</evidence>
<dbReference type="Pfam" id="PF07508">
    <property type="entry name" value="Recombinase"/>
    <property type="match status" value="1"/>
</dbReference>
<dbReference type="InterPro" id="IPR050639">
    <property type="entry name" value="SSR_resolvase"/>
</dbReference>
<name>A0ABN2HMV2_9ACTN</name>
<dbReference type="Gene3D" id="3.90.1750.20">
    <property type="entry name" value="Putative Large Serine Recombinase, Chain B, Domain 2"/>
    <property type="match status" value="1"/>
</dbReference>
<feature type="domain" description="Resolvase/invertase-type recombinase catalytic" evidence="1">
    <location>
        <begin position="25"/>
        <end position="189"/>
    </location>
</feature>
<dbReference type="InterPro" id="IPR036162">
    <property type="entry name" value="Resolvase-like_N_sf"/>
</dbReference>
<dbReference type="InterPro" id="IPR038109">
    <property type="entry name" value="DNA_bind_recomb_sf"/>
</dbReference>
<sequence>MLHILAGMNNSDLLPEGARTLSGLRVGLYVRISDDREELGRGVARQLEDATAHALRRGASETRVYEENDTSAYKKRRRVVRGEDGDSYFIWRVIRPVWQQMLADLRHGVIDAVVVYDIDRLARDPRDLEDAIEIAQFRSKRFEGVTGSLDLNTDSGVAMARVMVAMASKASADTARRVKRMHRELAEKGVSKSPWRPFGWNKDRTTLQPVEAELIREAVQKILAGVRVGGIVNDWAERGIRTPRGNKWVWTNLLLMLRNPRLCGYRGRVNQWLNDKGAYVNELEIVTRPDGTEVLGQWEPVITREEWDRLIAKIGKHAKPTGLPGGSSARKYLLTGFARCGACEGHLKMAGNAIRPSKRYKENFFYYCTGVERDECQGNSRTGPPVDELIRDLIFMVHDQQMSGGVVEEPRDTPEELAVRTRLDDIDGLMKDLYERWKAKKLSSDRYFAMSEDLETEKVELMANRAATTQVVADADFAEAVRRGWDDATLDEKQAFLGKYLKAVIIHPIPLMKSKTGGKMVRSPKFNPDLIEPVWIHGSPFK</sequence>
<protein>
    <submittedName>
        <fullName evidence="3">Recombinase family protein</fullName>
    </submittedName>
</protein>
<accession>A0ABN2HMV2</accession>
<dbReference type="SUPFAM" id="SSF53041">
    <property type="entry name" value="Resolvase-like"/>
    <property type="match status" value="1"/>
</dbReference>
<dbReference type="PANTHER" id="PTHR30461">
    <property type="entry name" value="DNA-INVERTASE FROM LAMBDOID PROPHAGE"/>
    <property type="match status" value="1"/>
</dbReference>
<evidence type="ECO:0000259" key="1">
    <source>
        <dbReference type="PROSITE" id="PS51736"/>
    </source>
</evidence>
<dbReference type="Gene3D" id="3.40.50.1390">
    <property type="entry name" value="Resolvase, N-terminal catalytic domain"/>
    <property type="match status" value="1"/>
</dbReference>